<dbReference type="NCBIfam" id="TIGR00094">
    <property type="entry name" value="tRNA_TruD_broad"/>
    <property type="match status" value="1"/>
</dbReference>
<dbReference type="GO" id="GO:0160150">
    <property type="term" value="F:tRNA pseudouridine(13) synthase activity"/>
    <property type="evidence" value="ECO:0007669"/>
    <property type="project" value="UniProtKB-EC"/>
</dbReference>
<dbReference type="STRING" id="360107.CHAB381_1009"/>
<evidence type="ECO:0000256" key="4">
    <source>
        <dbReference type="HAMAP-Rule" id="MF_01082"/>
    </source>
</evidence>
<dbReference type="InterPro" id="IPR042214">
    <property type="entry name" value="TruD_catalytic"/>
</dbReference>
<dbReference type="GO" id="GO:0003723">
    <property type="term" value="F:RNA binding"/>
    <property type="evidence" value="ECO:0007669"/>
    <property type="project" value="InterPro"/>
</dbReference>
<dbReference type="Proteomes" id="UP000002407">
    <property type="component" value="Chromosome"/>
</dbReference>
<dbReference type="EC" id="5.4.99.27" evidence="4"/>
<dbReference type="SUPFAM" id="SSF55120">
    <property type="entry name" value="Pseudouridine synthase"/>
    <property type="match status" value="1"/>
</dbReference>
<dbReference type="PROSITE" id="PS01268">
    <property type="entry name" value="UPF0024"/>
    <property type="match status" value="1"/>
</dbReference>
<dbReference type="InterPro" id="IPR020119">
    <property type="entry name" value="PsdUridine_synth_TruD_CS"/>
</dbReference>
<keyword evidence="7" id="KW-1185">Reference proteome</keyword>
<dbReference type="eggNOG" id="COG0585">
    <property type="taxonomic scope" value="Bacteria"/>
</dbReference>
<dbReference type="HAMAP" id="MF_01082">
    <property type="entry name" value="TruD"/>
    <property type="match status" value="1"/>
</dbReference>
<name>A7I229_CAMHC</name>
<dbReference type="RefSeq" id="WP_012108866.1">
    <property type="nucleotide sequence ID" value="NC_009714.1"/>
</dbReference>
<accession>A7I229</accession>
<dbReference type="Gene3D" id="3.30.2350.20">
    <property type="entry name" value="TruD, catalytic domain"/>
    <property type="match status" value="1"/>
</dbReference>
<dbReference type="GO" id="GO:0005829">
    <property type="term" value="C:cytosol"/>
    <property type="evidence" value="ECO:0007669"/>
    <property type="project" value="TreeGrafter"/>
</dbReference>
<evidence type="ECO:0000259" key="5">
    <source>
        <dbReference type="PROSITE" id="PS50984"/>
    </source>
</evidence>
<dbReference type="OrthoDB" id="1550679at2"/>
<dbReference type="InterPro" id="IPR043165">
    <property type="entry name" value="TruD_insert_sf"/>
</dbReference>
<evidence type="ECO:0000313" key="6">
    <source>
        <dbReference type="EMBL" id="ABS51239.1"/>
    </source>
</evidence>
<feature type="active site" description="Nucleophile" evidence="4">
    <location>
        <position position="77"/>
    </location>
</feature>
<gene>
    <name evidence="4 6" type="primary">truD</name>
    <name evidence="6" type="ordered locus">CHAB381_1009</name>
</gene>
<dbReference type="Gene3D" id="3.30.2340.10">
    <property type="entry name" value="TruD, insertion domain"/>
    <property type="match status" value="1"/>
</dbReference>
<dbReference type="Pfam" id="PF01142">
    <property type="entry name" value="TruD"/>
    <property type="match status" value="2"/>
</dbReference>
<evidence type="ECO:0000256" key="3">
    <source>
        <dbReference type="ARBA" id="ARBA00023235"/>
    </source>
</evidence>
<proteinExistence type="inferred from homology"/>
<dbReference type="PROSITE" id="PS50984">
    <property type="entry name" value="TRUD"/>
    <property type="match status" value="1"/>
</dbReference>
<dbReference type="KEGG" id="cha:CHAB381_1009"/>
<reference evidence="7" key="1">
    <citation type="submission" date="2007-07" db="EMBL/GenBank/DDBJ databases">
        <title>Complete genome sequence of Campylobacter hominis ATCC BAA-381, a commensal isolated from the human gastrointestinal tract.</title>
        <authorList>
            <person name="Fouts D.E."/>
            <person name="Mongodin E.F."/>
            <person name="Puiu D."/>
            <person name="Sebastian Y."/>
            <person name="Miller W.G."/>
            <person name="Mandrell R.E."/>
            <person name="Nelson K.E."/>
        </authorList>
    </citation>
    <scope>NUCLEOTIDE SEQUENCE [LARGE SCALE GENOMIC DNA]</scope>
    <source>
        <strain evidence="7">ATCC BAA-381 / LMG 19568 / NCTC 13146 / CH001A</strain>
    </source>
</reference>
<dbReference type="InterPro" id="IPR020103">
    <property type="entry name" value="PsdUridine_synth_cat_dom_sf"/>
</dbReference>
<keyword evidence="2 4" id="KW-0819">tRNA processing</keyword>
<dbReference type="InterPro" id="IPR050170">
    <property type="entry name" value="TruD_pseudoU_synthase"/>
</dbReference>
<keyword evidence="3 4" id="KW-0413">Isomerase</keyword>
<evidence type="ECO:0000256" key="2">
    <source>
        <dbReference type="ARBA" id="ARBA00022694"/>
    </source>
</evidence>
<dbReference type="AlphaFoldDB" id="A7I229"/>
<comment type="function">
    <text evidence="4">Responsible for synthesis of pseudouridine from uracil-13 in transfer RNAs.</text>
</comment>
<dbReference type="PANTHER" id="PTHR47811">
    <property type="entry name" value="TRNA PSEUDOURIDINE SYNTHASE D"/>
    <property type="match status" value="1"/>
</dbReference>
<dbReference type="EMBL" id="CP000776">
    <property type="protein sequence ID" value="ABS51239.1"/>
    <property type="molecule type" value="Genomic_DNA"/>
</dbReference>
<dbReference type="HOGENOM" id="CLU_005281_4_0_7"/>
<dbReference type="GO" id="GO:0031119">
    <property type="term" value="P:tRNA pseudouridine synthesis"/>
    <property type="evidence" value="ECO:0007669"/>
    <property type="project" value="UniProtKB-UniRule"/>
</dbReference>
<dbReference type="PANTHER" id="PTHR47811:SF1">
    <property type="entry name" value="TRNA PSEUDOURIDINE SYNTHASE D"/>
    <property type="match status" value="1"/>
</dbReference>
<feature type="domain" description="TRUD" evidence="5">
    <location>
        <begin position="152"/>
        <end position="333"/>
    </location>
</feature>
<sequence>MANFLYTLSHSPIDAYFTKNSRDFIVREVPLYDFSGDGEHCVICLQKKDLTTFDALHILSEHLGVKIRDFGYAGLKDKDGLTSQFISFPAKFVADIENFSHEKIKILSITKHKNKLKIGHLKGNNFFIRLKKVSQIDAQKIQAALQTIANQGFANYFGYQRFGKFSDNFEQGEKILKGEKKFKNPKMRNFLISAFQSKLFNKYLEKRVEISKMAGEFSGAQLAKIYDLQDDEVSSIINQKQFFKILNGDILGHFPHGKFFVCENLNDEVQRFLRREISPSGLLLGNIKLKSQMLSARFENEIYEKCYAYLPQLNGTFRYLWSFIENANCIYDEQNAQLNLEFYLPKGSYATVILEEILHKEINEI</sequence>
<organism evidence="6 7">
    <name type="scientific">Campylobacter hominis (strain ATCC BAA-381 / DSM 21671 / CCUG 45161 / LMG 19568 / NCTC 13146 / CH001A)</name>
    <dbReference type="NCBI Taxonomy" id="360107"/>
    <lineage>
        <taxon>Bacteria</taxon>
        <taxon>Pseudomonadati</taxon>
        <taxon>Campylobacterota</taxon>
        <taxon>Epsilonproteobacteria</taxon>
        <taxon>Campylobacterales</taxon>
        <taxon>Campylobacteraceae</taxon>
        <taxon>Campylobacter</taxon>
    </lineage>
</organism>
<comment type="similarity">
    <text evidence="1 4">Belongs to the pseudouridine synthase TruD family.</text>
</comment>
<dbReference type="InterPro" id="IPR001656">
    <property type="entry name" value="PsdUridine_synth_TruD"/>
</dbReference>
<dbReference type="InterPro" id="IPR011760">
    <property type="entry name" value="PsdUridine_synth_TruD_insert"/>
</dbReference>
<dbReference type="NCBIfam" id="NF002154">
    <property type="entry name" value="PRK00984.1-3"/>
    <property type="match status" value="1"/>
</dbReference>
<protein>
    <recommendedName>
        <fullName evidence="4">tRNA pseudouridine synthase D</fullName>
        <ecNumber evidence="4">5.4.99.27</ecNumber>
    </recommendedName>
    <alternativeName>
        <fullName evidence="4">tRNA pseudouridine(13) synthase</fullName>
    </alternativeName>
    <alternativeName>
        <fullName evidence="4">tRNA pseudouridylate synthase D</fullName>
    </alternativeName>
    <alternativeName>
        <fullName evidence="4">tRNA-uridine isomerase D</fullName>
    </alternativeName>
</protein>
<comment type="catalytic activity">
    <reaction evidence="4">
        <text>uridine(13) in tRNA = pseudouridine(13) in tRNA</text>
        <dbReference type="Rhea" id="RHEA:42540"/>
        <dbReference type="Rhea" id="RHEA-COMP:10105"/>
        <dbReference type="Rhea" id="RHEA-COMP:10106"/>
        <dbReference type="ChEBI" id="CHEBI:65314"/>
        <dbReference type="ChEBI" id="CHEBI:65315"/>
        <dbReference type="EC" id="5.4.99.27"/>
    </reaction>
</comment>
<evidence type="ECO:0000313" key="7">
    <source>
        <dbReference type="Proteomes" id="UP000002407"/>
    </source>
</evidence>
<evidence type="ECO:0000256" key="1">
    <source>
        <dbReference type="ARBA" id="ARBA00007953"/>
    </source>
</evidence>